<keyword evidence="1" id="KW-1133">Transmembrane helix</keyword>
<feature type="transmembrane region" description="Helical" evidence="1">
    <location>
        <begin position="98"/>
        <end position="122"/>
    </location>
</feature>
<sequence>MVRVTPQFRLAYAINLIALMLSAGTTLLVLFLSILQVLYWDISRLMSLLMSLASLLLAALVLALPLYRLTLLSQDPHLLDAYLFPGPITWLRRAGMALIYLMAVLAPLQLLWVLAAVDLVPIHKAGPKVLDLLSSLFSLRPLQFGSMLLGLLLFELSRLLGFEHKFRLWRAQQRAAKPSSD</sequence>
<protein>
    <submittedName>
        <fullName evidence="2">Uncharacterized protein</fullName>
    </submittedName>
</protein>
<gene>
    <name evidence="2" type="ORF">CK620_01995</name>
</gene>
<feature type="transmembrane region" description="Helical" evidence="1">
    <location>
        <begin position="45"/>
        <end position="67"/>
    </location>
</feature>
<name>A0A2A2AE16_9BURK</name>
<comment type="caution">
    <text evidence="2">The sequence shown here is derived from an EMBL/GenBank/DDBJ whole genome shotgun (WGS) entry which is preliminary data.</text>
</comment>
<keyword evidence="1" id="KW-0812">Transmembrane</keyword>
<dbReference type="Proteomes" id="UP000217999">
    <property type="component" value="Unassembled WGS sequence"/>
</dbReference>
<dbReference type="RefSeq" id="WP_095548871.1">
    <property type="nucleotide sequence ID" value="NZ_NSJF01000001.1"/>
</dbReference>
<feature type="transmembrane region" description="Helical" evidence="1">
    <location>
        <begin position="142"/>
        <end position="160"/>
    </location>
</feature>
<keyword evidence="1" id="KW-0472">Membrane</keyword>
<dbReference type="AlphaFoldDB" id="A0A2A2AE16"/>
<evidence type="ECO:0000313" key="2">
    <source>
        <dbReference type="EMBL" id="PAT36023.1"/>
    </source>
</evidence>
<reference evidence="2 3" key="1">
    <citation type="submission" date="2017-08" db="EMBL/GenBank/DDBJ databases">
        <title>WGS of Clinical strains of the CDC Group NO-1 linked to zoonotic infections in humans.</title>
        <authorList>
            <person name="Bernier A.-M."/>
            <person name="Bernard K."/>
        </authorList>
    </citation>
    <scope>NUCLEOTIDE SEQUENCE [LARGE SCALE GENOMIC DNA]</scope>
    <source>
        <strain evidence="2 3">NML03-0146</strain>
    </source>
</reference>
<evidence type="ECO:0000256" key="1">
    <source>
        <dbReference type="SAM" id="Phobius"/>
    </source>
</evidence>
<organism evidence="2 3">
    <name type="scientific">Vandammella animalimorsus</name>
    <dbReference type="NCBI Taxonomy" id="2029117"/>
    <lineage>
        <taxon>Bacteria</taxon>
        <taxon>Pseudomonadati</taxon>
        <taxon>Pseudomonadota</taxon>
        <taxon>Betaproteobacteria</taxon>
        <taxon>Burkholderiales</taxon>
        <taxon>Comamonadaceae</taxon>
        <taxon>Vandammella</taxon>
    </lineage>
</organism>
<dbReference type="EMBL" id="NSJF01000001">
    <property type="protein sequence ID" value="PAT36023.1"/>
    <property type="molecule type" value="Genomic_DNA"/>
</dbReference>
<feature type="transmembrane region" description="Helical" evidence="1">
    <location>
        <begin position="12"/>
        <end position="39"/>
    </location>
</feature>
<proteinExistence type="predicted"/>
<evidence type="ECO:0000313" key="3">
    <source>
        <dbReference type="Proteomes" id="UP000217999"/>
    </source>
</evidence>
<accession>A0A2A2AE16</accession>